<dbReference type="Gene3D" id="1.25.40.10">
    <property type="entry name" value="Tetratricopeptide repeat domain"/>
    <property type="match status" value="1"/>
</dbReference>
<accession>A0ABS7ZRL2</accession>
<proteinExistence type="predicted"/>
<evidence type="ECO:0000313" key="2">
    <source>
        <dbReference type="EMBL" id="MCA6064255.1"/>
    </source>
</evidence>
<keyword evidence="1" id="KW-0472">Membrane</keyword>
<dbReference type="EMBL" id="JAEDAH010000058">
    <property type="protein sequence ID" value="MCA6064255.1"/>
    <property type="molecule type" value="Genomic_DNA"/>
</dbReference>
<keyword evidence="1" id="KW-0812">Transmembrane</keyword>
<keyword evidence="3" id="KW-1185">Reference proteome</keyword>
<feature type="transmembrane region" description="Helical" evidence="1">
    <location>
        <begin position="34"/>
        <end position="55"/>
    </location>
</feature>
<dbReference type="SUPFAM" id="SSF48452">
    <property type="entry name" value="TPR-like"/>
    <property type="match status" value="1"/>
</dbReference>
<protein>
    <recommendedName>
        <fullName evidence="4">Tetratricopeptide repeat protein</fullName>
    </recommendedName>
</protein>
<organism evidence="2 3">
    <name type="scientific">Thalassolituus marinus</name>
    <dbReference type="NCBI Taxonomy" id="671053"/>
    <lineage>
        <taxon>Bacteria</taxon>
        <taxon>Pseudomonadati</taxon>
        <taxon>Pseudomonadota</taxon>
        <taxon>Gammaproteobacteria</taxon>
        <taxon>Oceanospirillales</taxon>
        <taxon>Oceanospirillaceae</taxon>
        <taxon>Thalassolituus</taxon>
    </lineage>
</organism>
<dbReference type="RefSeq" id="WP_225675043.1">
    <property type="nucleotide sequence ID" value="NZ_JAEDAH010000058.1"/>
</dbReference>
<reference evidence="2 3" key="1">
    <citation type="submission" date="2020-12" db="EMBL/GenBank/DDBJ databases">
        <title>Novel Thalassolituus-related marine hydrocarbonoclastic bacteria mediated algae-derived hydrocarbons mineralization in twilight zone of the northern South China Sea.</title>
        <authorList>
            <person name="Dong C."/>
        </authorList>
    </citation>
    <scope>NUCLEOTIDE SEQUENCE [LARGE SCALE GENOMIC DNA]</scope>
    <source>
        <strain evidence="2 3">IMCC1826</strain>
    </source>
</reference>
<gene>
    <name evidence="2" type="ORF">I9W95_11620</name>
</gene>
<evidence type="ECO:0000313" key="3">
    <source>
        <dbReference type="Proteomes" id="UP000714380"/>
    </source>
</evidence>
<dbReference type="InterPro" id="IPR011990">
    <property type="entry name" value="TPR-like_helical_dom_sf"/>
</dbReference>
<dbReference type="Proteomes" id="UP000714380">
    <property type="component" value="Unassembled WGS sequence"/>
</dbReference>
<evidence type="ECO:0008006" key="4">
    <source>
        <dbReference type="Google" id="ProtNLM"/>
    </source>
</evidence>
<comment type="caution">
    <text evidence="2">The sequence shown here is derived from an EMBL/GenBank/DDBJ whole genome shotgun (WGS) entry which is preliminary data.</text>
</comment>
<keyword evidence="1" id="KW-1133">Transmembrane helix</keyword>
<name>A0ABS7ZRL2_9GAMM</name>
<evidence type="ECO:0000256" key="1">
    <source>
        <dbReference type="SAM" id="Phobius"/>
    </source>
</evidence>
<sequence>MSLLHQVLKDIDQRTEPVTVAVPSLQLHAPSSVFSGWLPVGVLLTALTMIGWFFWSANDGQNSALSVAEYTAPRVAAEDRATSAALVQPPVTHPSLTQVSLVQPTLASVVTATAEKPDQTVKAAEHPSAVADVPRATPVALHQVKEDSPSASVATQPQPAAEYKTIQAAATVSSPATGVIVERRQDNAHTAYVGALNALKNKHYTQALSQIEQALATDKNPAYQALKLRIFLEEKNSDQFIAYFRQHADNRHEHWLAVAAPGLHMLGHPELAVAPYQQLIVLQPEVVNWPLALASAWEDQTKPAPAVAVLKNVIAHYRLTPSQKQWVVRKIEVLGGQSRS</sequence>